<dbReference type="PANTHER" id="PTHR12296">
    <property type="entry name" value="DENN DOMAIN-CONTAINING PROTEIN 4"/>
    <property type="match status" value="1"/>
</dbReference>
<dbReference type="GeneID" id="17260883"/>
<dbReference type="PANTHER" id="PTHR12296:SF21">
    <property type="entry name" value="DENN DOMAIN-CONTAINING PROTEIN 3"/>
    <property type="match status" value="1"/>
</dbReference>
<dbReference type="GO" id="GO:0031410">
    <property type="term" value="C:cytoplasmic vesicle"/>
    <property type="evidence" value="ECO:0007669"/>
    <property type="project" value="TreeGrafter"/>
</dbReference>
<dbReference type="Proteomes" id="UP000013827">
    <property type="component" value="Unassembled WGS sequence"/>
</dbReference>
<sequence length="682" mass="74143">MACASDASPIAYYYCEVGVRERLALSRTSRPEERTEGSFLLQARFEPSVLRRLPLEERPGVRFAPEVAMFCFPHGVRLVNASVAAANAIPKVTSFVLTASDKSRMYGACIVWYEPLPDGVVQACVDEVMPECDGVERAAERALAGELHAPEAICLLSSAPIFEALNSCCRQLFRMRLSGGDPASTEYMLTEASLRPLLTTPLPDYGGRVDVPLGNVSIHVVIPPANELPHTMAGRDFLLLFECLDVSSVIVLWALLLAEQKVLLQADRAETLSLLEAARQTHVLTMAAESLCALLFPFSWQHVYIPILPASLLDILQAPAPAPVPFLIGIDEEVLGMAEQGGLVPDDVVQVDLSNYMALETPAGSLAEMSEGEVAAAVSRIKAGFLRFFVSMMELLIVPSSTIKQPAAVDFFDERRWRALEADSTFTQWLEARLAPSAEPELEIVFFNEQIDAKIMRSTKGRLLAKHTTPLLSTGVMPSGGYGGSLVPPQVRTVYNASMIAARPVQAQQQEFSRQLLWSRVNVAAALRVHVCAWPSEGAEQLAPFAAYGLDNLAARETDGSGGELPLCVVAQGFASVFVLDYFARAQAAAEEEEAAARTDMALTAMQRKHPHLRGGWANFHPKGDPLSLPLAPCCPAIAQEHALTVRPRRDQPLPLACLADVAGVVRPVAQAVSWVWQDTNR</sequence>
<dbReference type="RefSeq" id="XP_005767027.1">
    <property type="nucleotide sequence ID" value="XM_005766970.1"/>
</dbReference>
<name>A0A0D3ITL3_EMIH1</name>
<dbReference type="SMART" id="SM00800">
    <property type="entry name" value="uDENN"/>
    <property type="match status" value="1"/>
</dbReference>
<accession>A0A0D3ITL3</accession>
<reference evidence="2" key="2">
    <citation type="submission" date="2024-10" db="UniProtKB">
        <authorList>
            <consortium name="EnsemblProtists"/>
        </authorList>
    </citation>
    <scope>IDENTIFICATION</scope>
</reference>
<reference evidence="3" key="1">
    <citation type="journal article" date="2013" name="Nature">
        <title>Pan genome of the phytoplankton Emiliania underpins its global distribution.</title>
        <authorList>
            <person name="Read B.A."/>
            <person name="Kegel J."/>
            <person name="Klute M.J."/>
            <person name="Kuo A."/>
            <person name="Lefebvre S.C."/>
            <person name="Maumus F."/>
            <person name="Mayer C."/>
            <person name="Miller J."/>
            <person name="Monier A."/>
            <person name="Salamov A."/>
            <person name="Young J."/>
            <person name="Aguilar M."/>
            <person name="Claverie J.M."/>
            <person name="Frickenhaus S."/>
            <person name="Gonzalez K."/>
            <person name="Herman E.K."/>
            <person name="Lin Y.C."/>
            <person name="Napier J."/>
            <person name="Ogata H."/>
            <person name="Sarno A.F."/>
            <person name="Shmutz J."/>
            <person name="Schroeder D."/>
            <person name="de Vargas C."/>
            <person name="Verret F."/>
            <person name="von Dassow P."/>
            <person name="Valentin K."/>
            <person name="Van de Peer Y."/>
            <person name="Wheeler G."/>
            <person name="Dacks J.B."/>
            <person name="Delwiche C.F."/>
            <person name="Dyhrman S.T."/>
            <person name="Glockner G."/>
            <person name="John U."/>
            <person name="Richards T."/>
            <person name="Worden A.Z."/>
            <person name="Zhang X."/>
            <person name="Grigoriev I.V."/>
            <person name="Allen A.E."/>
            <person name="Bidle K."/>
            <person name="Borodovsky M."/>
            <person name="Bowler C."/>
            <person name="Brownlee C."/>
            <person name="Cock J.M."/>
            <person name="Elias M."/>
            <person name="Gladyshev V.N."/>
            <person name="Groth M."/>
            <person name="Guda C."/>
            <person name="Hadaegh A."/>
            <person name="Iglesias-Rodriguez M.D."/>
            <person name="Jenkins J."/>
            <person name="Jones B.M."/>
            <person name="Lawson T."/>
            <person name="Leese F."/>
            <person name="Lindquist E."/>
            <person name="Lobanov A."/>
            <person name="Lomsadze A."/>
            <person name="Malik S.B."/>
            <person name="Marsh M.E."/>
            <person name="Mackinder L."/>
            <person name="Mock T."/>
            <person name="Mueller-Roeber B."/>
            <person name="Pagarete A."/>
            <person name="Parker M."/>
            <person name="Probert I."/>
            <person name="Quesneville H."/>
            <person name="Raines C."/>
            <person name="Rensing S.A."/>
            <person name="Riano-Pachon D.M."/>
            <person name="Richier S."/>
            <person name="Rokitta S."/>
            <person name="Shiraiwa Y."/>
            <person name="Soanes D.M."/>
            <person name="van der Giezen M."/>
            <person name="Wahlund T.M."/>
            <person name="Williams B."/>
            <person name="Wilson W."/>
            <person name="Wolfe G."/>
            <person name="Wurch L.L."/>
        </authorList>
    </citation>
    <scope>NUCLEOTIDE SEQUENCE</scope>
</reference>
<dbReference type="Pfam" id="PF03456">
    <property type="entry name" value="uDENN"/>
    <property type="match status" value="1"/>
</dbReference>
<dbReference type="eggNOG" id="KOG2127">
    <property type="taxonomic scope" value="Eukaryota"/>
</dbReference>
<dbReference type="PaxDb" id="2903-EOD14598"/>
<dbReference type="Gene3D" id="3.30.450.200">
    <property type="match status" value="1"/>
</dbReference>
<dbReference type="PROSITE" id="PS50211">
    <property type="entry name" value="DENN"/>
    <property type="match status" value="1"/>
</dbReference>
<dbReference type="InterPro" id="IPR043153">
    <property type="entry name" value="DENN_C"/>
</dbReference>
<dbReference type="InterPro" id="IPR051696">
    <property type="entry name" value="DENN_Domain_GEFs"/>
</dbReference>
<dbReference type="AlphaFoldDB" id="A0A0D3ITL3"/>
<dbReference type="GO" id="GO:0032483">
    <property type="term" value="P:regulation of Rab protein signal transduction"/>
    <property type="evidence" value="ECO:0007669"/>
    <property type="project" value="TreeGrafter"/>
</dbReference>
<dbReference type="InterPro" id="IPR037516">
    <property type="entry name" value="Tripartite_DENN"/>
</dbReference>
<evidence type="ECO:0000259" key="1">
    <source>
        <dbReference type="PROSITE" id="PS50211"/>
    </source>
</evidence>
<dbReference type="Gene3D" id="3.40.50.11500">
    <property type="match status" value="1"/>
</dbReference>
<dbReference type="InterPro" id="IPR001194">
    <property type="entry name" value="cDENN_dom"/>
</dbReference>
<keyword evidence="3" id="KW-1185">Reference proteome</keyword>
<evidence type="ECO:0000313" key="3">
    <source>
        <dbReference type="Proteomes" id="UP000013827"/>
    </source>
</evidence>
<feature type="domain" description="UDENN" evidence="1">
    <location>
        <begin position="31"/>
        <end position="461"/>
    </location>
</feature>
<dbReference type="Pfam" id="PF02141">
    <property type="entry name" value="DENN"/>
    <property type="match status" value="1"/>
</dbReference>
<dbReference type="EnsemblProtists" id="EOD14598">
    <property type="protein sequence ID" value="EOD14598"/>
    <property type="gene ID" value="EMIHUDRAFT_448142"/>
</dbReference>
<evidence type="ECO:0000313" key="2">
    <source>
        <dbReference type="EnsemblProtists" id="EOD14598"/>
    </source>
</evidence>
<dbReference type="SMART" id="SM00799">
    <property type="entry name" value="DENN"/>
    <property type="match status" value="1"/>
</dbReference>
<proteinExistence type="predicted"/>
<protein>
    <recommendedName>
        <fullName evidence="1">UDENN domain-containing protein</fullName>
    </recommendedName>
</protein>
<dbReference type="HOGENOM" id="CLU_413589_0_0_1"/>
<dbReference type="STRING" id="2903.R1BWQ9"/>
<dbReference type="InterPro" id="IPR005113">
    <property type="entry name" value="uDENN_dom"/>
</dbReference>
<dbReference type="OMA" id="HITHATM"/>
<organism evidence="2 3">
    <name type="scientific">Emiliania huxleyi (strain CCMP1516)</name>
    <dbReference type="NCBI Taxonomy" id="280463"/>
    <lineage>
        <taxon>Eukaryota</taxon>
        <taxon>Haptista</taxon>
        <taxon>Haptophyta</taxon>
        <taxon>Prymnesiophyceae</taxon>
        <taxon>Isochrysidales</taxon>
        <taxon>Noelaerhabdaceae</taxon>
        <taxon>Emiliania</taxon>
    </lineage>
</organism>
<dbReference type="KEGG" id="ehx:EMIHUDRAFT_448142"/>